<evidence type="ECO:0000256" key="2">
    <source>
        <dbReference type="SAM" id="MobiDB-lite"/>
    </source>
</evidence>
<evidence type="ECO:0008006" key="5">
    <source>
        <dbReference type="Google" id="ProtNLM"/>
    </source>
</evidence>
<dbReference type="GO" id="GO:0005634">
    <property type="term" value="C:nucleus"/>
    <property type="evidence" value="ECO:0007669"/>
    <property type="project" value="TreeGrafter"/>
</dbReference>
<dbReference type="PANTHER" id="PTHR13349">
    <property type="entry name" value="TRANSLATION MACHINERY-ASSOCIATED PROTEIN 16"/>
    <property type="match status" value="1"/>
</dbReference>
<dbReference type="FunFam" id="1.20.1440.170:FF:000001">
    <property type="entry name" value="Translation machinery-associated 16 homolog"/>
    <property type="match status" value="1"/>
</dbReference>
<accession>A0A9P0DRB7</accession>
<protein>
    <recommendedName>
        <fullName evidence="5">Translation machinery-associated protein 16</fullName>
    </recommendedName>
</protein>
<dbReference type="Gene3D" id="1.20.1440.170">
    <property type="entry name" value="Translation machinery-associated protein 16-like"/>
    <property type="match status" value="1"/>
</dbReference>
<reference evidence="3" key="1">
    <citation type="submission" date="2022-01" db="EMBL/GenBank/DDBJ databases">
        <authorList>
            <person name="King R."/>
        </authorList>
    </citation>
    <scope>NUCLEOTIDE SEQUENCE</scope>
</reference>
<comment type="similarity">
    <text evidence="1">Belongs to the TMA16 family.</text>
</comment>
<evidence type="ECO:0000313" key="3">
    <source>
        <dbReference type="EMBL" id="CAH1154759.1"/>
    </source>
</evidence>
<dbReference type="Pfam" id="PF11176">
    <property type="entry name" value="Tma16"/>
    <property type="match status" value="1"/>
</dbReference>
<dbReference type="InterPro" id="IPR038356">
    <property type="entry name" value="Tma16_sf"/>
</dbReference>
<dbReference type="Proteomes" id="UP001153737">
    <property type="component" value="Chromosome 16"/>
</dbReference>
<dbReference type="EMBL" id="OU896722">
    <property type="protein sequence ID" value="CAH1154759.1"/>
    <property type="molecule type" value="Genomic_DNA"/>
</dbReference>
<dbReference type="InterPro" id="IPR021346">
    <property type="entry name" value="Tma16"/>
</dbReference>
<organism evidence="3 4">
    <name type="scientific">Phaedon cochleariae</name>
    <name type="common">Mustard beetle</name>
    <dbReference type="NCBI Taxonomy" id="80249"/>
    <lineage>
        <taxon>Eukaryota</taxon>
        <taxon>Metazoa</taxon>
        <taxon>Ecdysozoa</taxon>
        <taxon>Arthropoda</taxon>
        <taxon>Hexapoda</taxon>
        <taxon>Insecta</taxon>
        <taxon>Pterygota</taxon>
        <taxon>Neoptera</taxon>
        <taxon>Endopterygota</taxon>
        <taxon>Coleoptera</taxon>
        <taxon>Polyphaga</taxon>
        <taxon>Cucujiformia</taxon>
        <taxon>Chrysomeloidea</taxon>
        <taxon>Chrysomelidae</taxon>
        <taxon>Chrysomelinae</taxon>
        <taxon>Chrysomelini</taxon>
        <taxon>Phaedon</taxon>
    </lineage>
</organism>
<dbReference type="AlphaFoldDB" id="A0A9P0DRB7"/>
<name>A0A9P0DRB7_PHACE</name>
<feature type="compositionally biased region" description="Basic and acidic residues" evidence="2">
    <location>
        <begin position="181"/>
        <end position="195"/>
    </location>
</feature>
<dbReference type="PANTHER" id="PTHR13349:SF2">
    <property type="entry name" value="TRANSLATION MACHINERY-ASSOCIATED PROTEIN 16"/>
    <property type="match status" value="1"/>
</dbReference>
<evidence type="ECO:0000256" key="1">
    <source>
        <dbReference type="ARBA" id="ARBA00034127"/>
    </source>
</evidence>
<sequence length="226" mass="26804">MYMFPPGLFIFSQSQFICILQPKIKQLEKCKHPNSRKTRALTKQIKKQQIRQKHKLSSNIKLNLIGEKLLWFKDQVDPQWAICSPQQVDKLIAKYLSRFDEELEQINIKHSIGHRKNRQHASREDIINLTIKREKEEFNTCGIEMPNLLDLVQFNLLRTWNGELRFLQNFKLRMFSKKTLEEEEKRLNKPAKHDVSSSNQENKGKLDNEDGIAESQEKEKNMEVEN</sequence>
<feature type="compositionally biased region" description="Basic and acidic residues" evidence="2">
    <location>
        <begin position="215"/>
        <end position="226"/>
    </location>
</feature>
<gene>
    <name evidence="3" type="ORF">PHAECO_LOCUS5388</name>
</gene>
<reference evidence="3" key="2">
    <citation type="submission" date="2022-10" db="EMBL/GenBank/DDBJ databases">
        <authorList>
            <consortium name="ENA_rothamsted_submissions"/>
            <consortium name="culmorum"/>
            <person name="King R."/>
        </authorList>
    </citation>
    <scope>NUCLEOTIDE SEQUENCE</scope>
</reference>
<keyword evidence="4" id="KW-1185">Reference proteome</keyword>
<evidence type="ECO:0000313" key="4">
    <source>
        <dbReference type="Proteomes" id="UP001153737"/>
    </source>
</evidence>
<feature type="region of interest" description="Disordered" evidence="2">
    <location>
        <begin position="181"/>
        <end position="226"/>
    </location>
</feature>
<dbReference type="OrthoDB" id="270284at2759"/>
<proteinExistence type="inferred from homology"/>